<protein>
    <submittedName>
        <fullName evidence="2">Uncharacterized protein</fullName>
    </submittedName>
</protein>
<feature type="coiled-coil region" evidence="1">
    <location>
        <begin position="9"/>
        <end position="75"/>
    </location>
</feature>
<accession>A0A0P1A7T7</accession>
<keyword evidence="1" id="KW-0175">Coiled coil</keyword>
<name>A0A0P1A7T7_PLAHL</name>
<dbReference type="RefSeq" id="XP_024572559.1">
    <property type="nucleotide sequence ID" value="XM_024717068.1"/>
</dbReference>
<evidence type="ECO:0000313" key="2">
    <source>
        <dbReference type="EMBL" id="CEG36190.1"/>
    </source>
</evidence>
<evidence type="ECO:0000256" key="1">
    <source>
        <dbReference type="SAM" id="Coils"/>
    </source>
</evidence>
<organism evidence="2 3">
    <name type="scientific">Plasmopara halstedii</name>
    <name type="common">Downy mildew of sunflower</name>
    <dbReference type="NCBI Taxonomy" id="4781"/>
    <lineage>
        <taxon>Eukaryota</taxon>
        <taxon>Sar</taxon>
        <taxon>Stramenopiles</taxon>
        <taxon>Oomycota</taxon>
        <taxon>Peronosporomycetes</taxon>
        <taxon>Peronosporales</taxon>
        <taxon>Peronosporaceae</taxon>
        <taxon>Plasmopara</taxon>
    </lineage>
</organism>
<sequence>MYLSLLQKTDNIENEKNMTKEAVENLQQDYSNVEEIYLALFNGYKAFEEVNMMNIHEYNRVIDELKQQNADSTAQRFMIENNKTEMLAASPFGTVISTATFVLRDGVLNKRNRQRVDINLEEHPGKLSNSDPIWITVAANNNLPQGTKMGKNEQYRAEANQLAHQDVRSHPQDFSMTPKRVRAESSYDLSPMLSLDKKKKTLKGTLVYWGRNISVYLIYINPDLSKLINKLLFEKDIDQQGKNNLVFYILKHSPSVFSHLHIIARNTDQELYNHLRDKLGEFVSFYDADNVPLVDDICKSKGNGLE</sequence>
<dbReference type="EMBL" id="CCYD01000112">
    <property type="protein sequence ID" value="CEG36190.1"/>
    <property type="molecule type" value="Genomic_DNA"/>
</dbReference>
<dbReference type="GeneID" id="36395567"/>
<evidence type="ECO:0000313" key="3">
    <source>
        <dbReference type="Proteomes" id="UP000054928"/>
    </source>
</evidence>
<keyword evidence="3" id="KW-1185">Reference proteome</keyword>
<reference evidence="3" key="1">
    <citation type="submission" date="2014-09" db="EMBL/GenBank/DDBJ databases">
        <authorList>
            <person name="Sharma Rahul"/>
            <person name="Thines Marco"/>
        </authorList>
    </citation>
    <scope>NUCLEOTIDE SEQUENCE [LARGE SCALE GENOMIC DNA]</scope>
</reference>
<dbReference type="Proteomes" id="UP000054928">
    <property type="component" value="Unassembled WGS sequence"/>
</dbReference>
<dbReference type="AlphaFoldDB" id="A0A0P1A7T7"/>
<proteinExistence type="predicted"/>
<dbReference type="OrthoDB" id="103805at2759"/>